<proteinExistence type="predicted"/>
<accession>A0A0M6WLI5</accession>
<dbReference type="OrthoDB" id="2054616at2"/>
<reference evidence="3" key="1">
    <citation type="submission" date="2015-05" db="EMBL/GenBank/DDBJ databases">
        <authorList>
            <consortium name="Pathogen Informatics"/>
        </authorList>
    </citation>
    <scope>NUCLEOTIDE SEQUENCE [LARGE SCALE GENOMIC DNA]</scope>
    <source>
        <strain evidence="3">L1-83</strain>
    </source>
</reference>
<organism evidence="2 3">
    <name type="scientific">Roseburia inulinivorans</name>
    <dbReference type="NCBI Taxonomy" id="360807"/>
    <lineage>
        <taxon>Bacteria</taxon>
        <taxon>Bacillati</taxon>
        <taxon>Bacillota</taxon>
        <taxon>Clostridia</taxon>
        <taxon>Lachnospirales</taxon>
        <taxon>Lachnospiraceae</taxon>
        <taxon>Roseburia</taxon>
    </lineage>
</organism>
<feature type="transmembrane region" description="Helical" evidence="1">
    <location>
        <begin position="41"/>
        <end position="60"/>
    </location>
</feature>
<dbReference type="AlphaFoldDB" id="A0A0M6WLI5"/>
<evidence type="ECO:0008006" key="4">
    <source>
        <dbReference type="Google" id="ProtNLM"/>
    </source>
</evidence>
<keyword evidence="1" id="KW-1133">Transmembrane helix</keyword>
<keyword evidence="1" id="KW-0472">Membrane</keyword>
<dbReference type="EMBL" id="CVRS01000067">
    <property type="protein sequence ID" value="CRL37290.1"/>
    <property type="molecule type" value="Genomic_DNA"/>
</dbReference>
<dbReference type="Proteomes" id="UP000049828">
    <property type="component" value="Unassembled WGS sequence"/>
</dbReference>
<dbReference type="RefSeq" id="WP_055039546.1">
    <property type="nucleotide sequence ID" value="NZ_CVRS01000067.1"/>
</dbReference>
<keyword evidence="1" id="KW-0812">Transmembrane</keyword>
<name>A0A0M6WLI5_9FIRM</name>
<gene>
    <name evidence="2" type="ORF">RIL183_03471</name>
</gene>
<evidence type="ECO:0000313" key="2">
    <source>
        <dbReference type="EMBL" id="CRL37290.1"/>
    </source>
</evidence>
<protein>
    <recommendedName>
        <fullName evidence="4">DUF3021 domain-containing protein</fullName>
    </recommendedName>
</protein>
<keyword evidence="3" id="KW-1185">Reference proteome</keyword>
<sequence>MAEKLKMLMDIFGKVTFGVLIAATVFISVFGGFDAQISVKILWQILAVSAVCSVPILMFGSDASRELTKKGMFARQLLYFIFVNIVVLGLGKIFEWFSFQNFSMVLFMEVLIIAVYAVVNIICYLSDRADAQSMNEKLLEMKKNKKE</sequence>
<evidence type="ECO:0000256" key="1">
    <source>
        <dbReference type="SAM" id="Phobius"/>
    </source>
</evidence>
<feature type="transmembrane region" description="Helical" evidence="1">
    <location>
        <begin position="72"/>
        <end position="90"/>
    </location>
</feature>
<evidence type="ECO:0000313" key="3">
    <source>
        <dbReference type="Proteomes" id="UP000049828"/>
    </source>
</evidence>
<feature type="transmembrane region" description="Helical" evidence="1">
    <location>
        <begin position="12"/>
        <end position="35"/>
    </location>
</feature>
<dbReference type="STRING" id="360807.ERS852392_02539"/>
<feature type="transmembrane region" description="Helical" evidence="1">
    <location>
        <begin position="102"/>
        <end position="125"/>
    </location>
</feature>
<dbReference type="Pfam" id="PF11457">
    <property type="entry name" value="DUF3021"/>
    <property type="match status" value="1"/>
</dbReference>
<dbReference type="InterPro" id="IPR021560">
    <property type="entry name" value="DUF3021"/>
</dbReference>